<dbReference type="OrthoDB" id="5625002at2"/>
<keyword evidence="2" id="KW-1133">Transmembrane helix</keyword>
<dbReference type="AlphaFoldDB" id="A0A317C8U8"/>
<organism evidence="3 4">
    <name type="scientific">Leucothrix pacifica</name>
    <dbReference type="NCBI Taxonomy" id="1247513"/>
    <lineage>
        <taxon>Bacteria</taxon>
        <taxon>Pseudomonadati</taxon>
        <taxon>Pseudomonadota</taxon>
        <taxon>Gammaproteobacteria</taxon>
        <taxon>Thiotrichales</taxon>
        <taxon>Thiotrichaceae</taxon>
        <taxon>Leucothrix</taxon>
    </lineage>
</organism>
<feature type="transmembrane region" description="Helical" evidence="2">
    <location>
        <begin position="105"/>
        <end position="125"/>
    </location>
</feature>
<name>A0A317C8U8_9GAMM</name>
<feature type="transmembrane region" description="Helical" evidence="2">
    <location>
        <begin position="131"/>
        <end position="148"/>
    </location>
</feature>
<comment type="caution">
    <text evidence="3">The sequence shown here is derived from an EMBL/GenBank/DDBJ whole genome shotgun (WGS) entry which is preliminary data.</text>
</comment>
<evidence type="ECO:0000256" key="2">
    <source>
        <dbReference type="SAM" id="Phobius"/>
    </source>
</evidence>
<keyword evidence="2" id="KW-0472">Membrane</keyword>
<evidence type="ECO:0000313" key="3">
    <source>
        <dbReference type="EMBL" id="PWQ92750.1"/>
    </source>
</evidence>
<evidence type="ECO:0000313" key="4">
    <source>
        <dbReference type="Proteomes" id="UP000245539"/>
    </source>
</evidence>
<dbReference type="RefSeq" id="WP_109839300.1">
    <property type="nucleotide sequence ID" value="NZ_QGKM01000076.1"/>
</dbReference>
<keyword evidence="4" id="KW-1185">Reference proteome</keyword>
<gene>
    <name evidence="3" type="ORF">DKW60_19260</name>
</gene>
<dbReference type="Proteomes" id="UP000245539">
    <property type="component" value="Unassembled WGS sequence"/>
</dbReference>
<feature type="transmembrane region" description="Helical" evidence="2">
    <location>
        <begin position="31"/>
        <end position="49"/>
    </location>
</feature>
<reference evidence="3 4" key="1">
    <citation type="submission" date="2018-05" db="EMBL/GenBank/DDBJ databases">
        <title>Leucothrix arctica sp. nov., isolated from Arctic seawater.</title>
        <authorList>
            <person name="Choi A."/>
            <person name="Baek K."/>
        </authorList>
    </citation>
    <scope>NUCLEOTIDE SEQUENCE [LARGE SCALE GENOMIC DNA]</scope>
    <source>
        <strain evidence="3 4">JCM 18388</strain>
    </source>
</reference>
<dbReference type="EMBL" id="QGKM01000076">
    <property type="protein sequence ID" value="PWQ92750.1"/>
    <property type="molecule type" value="Genomic_DNA"/>
</dbReference>
<accession>A0A317C8U8</accession>
<sequence>MLRFLPGVLLLQLATLGICLFIPQPIEGKAWIAVLLPIVLLGIFVALWFGSVAKNSTQEAVNKTKLAFAKERENIHVKAEKAKSKLIDKTHKQIASESRKTHRGANLKVGLAFAATVGAGILMLVIELLTFGLMTITTAGGALGGYLVRAKKAHRELEALANQSAPLIEVSDIKPDSQSDDTSTADTPIIPSKGFKLPKPSILKRLP</sequence>
<proteinExistence type="predicted"/>
<feature type="region of interest" description="Disordered" evidence="1">
    <location>
        <begin position="171"/>
        <end position="207"/>
    </location>
</feature>
<keyword evidence="2" id="KW-0812">Transmembrane</keyword>
<evidence type="ECO:0000256" key="1">
    <source>
        <dbReference type="SAM" id="MobiDB-lite"/>
    </source>
</evidence>
<protein>
    <submittedName>
        <fullName evidence="3">Uncharacterized protein</fullName>
    </submittedName>
</protein>